<organism evidence="1 2">
    <name type="scientific">Streptomyces bingchenggensis (strain BCW-1)</name>
    <dbReference type="NCBI Taxonomy" id="749414"/>
    <lineage>
        <taxon>Bacteria</taxon>
        <taxon>Bacillati</taxon>
        <taxon>Actinomycetota</taxon>
        <taxon>Actinomycetes</taxon>
        <taxon>Kitasatosporales</taxon>
        <taxon>Streptomycetaceae</taxon>
        <taxon>Streptomyces</taxon>
    </lineage>
</organism>
<sequence>MTIGLLLSSKIRNGTMPLGRGEQQAAGGFGQAA</sequence>
<protein>
    <submittedName>
        <fullName evidence="1">Uncharacterized protein</fullName>
    </submittedName>
</protein>
<dbReference type="HOGENOM" id="CLU_3383999_0_0_11"/>
<reference evidence="1 2" key="1">
    <citation type="journal article" date="2010" name="J. Bacteriol.">
        <title>Genome sequence of the milbemycin-producing bacterium Streptomyces bingchenggensis.</title>
        <authorList>
            <person name="Wang X.J."/>
            <person name="Yan Y.J."/>
            <person name="Zhang B."/>
            <person name="An J."/>
            <person name="Wang J.J."/>
            <person name="Tian J."/>
            <person name="Jiang L."/>
            <person name="Chen Y.H."/>
            <person name="Huang S.X."/>
            <person name="Yin M."/>
            <person name="Zhang J."/>
            <person name="Gao A.L."/>
            <person name="Liu C.X."/>
            <person name="Zhu Z.X."/>
            <person name="Xiang W.S."/>
        </authorList>
    </citation>
    <scope>NUCLEOTIDE SEQUENCE [LARGE SCALE GENOMIC DNA]</scope>
    <source>
        <strain evidence="1 2">BCW-1</strain>
    </source>
</reference>
<evidence type="ECO:0000313" key="2">
    <source>
        <dbReference type="Proteomes" id="UP000000377"/>
    </source>
</evidence>
<dbReference type="AlphaFoldDB" id="D7C7J3"/>
<dbReference type="KEGG" id="sbh:SBI_09423"/>
<dbReference type="EMBL" id="CP002047">
    <property type="protein sequence ID" value="ADI12541.1"/>
    <property type="molecule type" value="Genomic_DNA"/>
</dbReference>
<keyword evidence="2" id="KW-1185">Reference proteome</keyword>
<proteinExistence type="predicted"/>
<dbReference type="Proteomes" id="UP000000377">
    <property type="component" value="Chromosome"/>
</dbReference>
<name>D7C7J3_STRBB</name>
<evidence type="ECO:0000313" key="1">
    <source>
        <dbReference type="EMBL" id="ADI12541.1"/>
    </source>
</evidence>
<accession>D7C7J3</accession>
<gene>
    <name evidence="1" type="ordered locus">SBI_09423</name>
</gene>